<proteinExistence type="predicted"/>
<keyword evidence="2" id="KW-1133">Transmembrane helix</keyword>
<reference evidence="3 4" key="1">
    <citation type="journal article" date="2023" name="Environ Microbiome">
        <title>A coral-associated actinobacterium mitigates coral bleaching under heat stress.</title>
        <authorList>
            <person name="Li J."/>
            <person name="Zou Y."/>
            <person name="Li Q."/>
            <person name="Zhang J."/>
            <person name="Bourne D.G."/>
            <person name="Lyu Y."/>
            <person name="Liu C."/>
            <person name="Zhang S."/>
        </authorList>
    </citation>
    <scope>NUCLEOTIDE SEQUENCE [LARGE SCALE GENOMIC DNA]</scope>
    <source>
        <strain evidence="3 4">SCSIO 13291</strain>
    </source>
</reference>
<dbReference type="EMBL" id="CP115965">
    <property type="protein sequence ID" value="WZW97103.1"/>
    <property type="molecule type" value="Genomic_DNA"/>
</dbReference>
<evidence type="ECO:0000313" key="3">
    <source>
        <dbReference type="EMBL" id="WZW97103.1"/>
    </source>
</evidence>
<keyword evidence="2" id="KW-0812">Transmembrane</keyword>
<evidence type="ECO:0000313" key="4">
    <source>
        <dbReference type="Proteomes" id="UP001434337"/>
    </source>
</evidence>
<dbReference type="Proteomes" id="UP001434337">
    <property type="component" value="Chromosome"/>
</dbReference>
<evidence type="ECO:0000256" key="2">
    <source>
        <dbReference type="SAM" id="Phobius"/>
    </source>
</evidence>
<feature type="region of interest" description="Disordered" evidence="1">
    <location>
        <begin position="150"/>
        <end position="185"/>
    </location>
</feature>
<feature type="transmembrane region" description="Helical" evidence="2">
    <location>
        <begin position="49"/>
        <end position="67"/>
    </location>
</feature>
<name>A0ABZ3C2H5_9ACTN</name>
<organism evidence="3 4">
    <name type="scientific">Propioniciclava soli</name>
    <dbReference type="NCBI Taxonomy" id="2775081"/>
    <lineage>
        <taxon>Bacteria</taxon>
        <taxon>Bacillati</taxon>
        <taxon>Actinomycetota</taxon>
        <taxon>Actinomycetes</taxon>
        <taxon>Propionibacteriales</taxon>
        <taxon>Propionibacteriaceae</taxon>
        <taxon>Propioniciclava</taxon>
    </lineage>
</organism>
<keyword evidence="2" id="KW-0472">Membrane</keyword>
<sequence length="185" mass="18498">MRFTPRPALALCLVAAFGVALAPWWTLEWQGAVGSGTAAIDGATGTGGLAQVLVVAAAGGLLLTLTLRQAGRRVVGVLLGLLCAGIAAVGIAAFSPDAARLAATQPAATLATDVTATATVWPGVAAALGVFGVVAAGWLVARPMAARRRPDHEAPSLEVADSQASWKAMDSGIDPTQDGPGQEHS</sequence>
<keyword evidence="4" id="KW-1185">Reference proteome</keyword>
<dbReference type="RefSeq" id="WP_232547810.1">
    <property type="nucleotide sequence ID" value="NZ_CP115965.1"/>
</dbReference>
<feature type="transmembrane region" description="Helical" evidence="2">
    <location>
        <begin position="120"/>
        <end position="141"/>
    </location>
</feature>
<dbReference type="InterPro" id="IPR019051">
    <property type="entry name" value="Trp_biosyn_TM_oprn/chp"/>
</dbReference>
<accession>A0ABZ3C2H5</accession>
<dbReference type="Pfam" id="PF09534">
    <property type="entry name" value="Trp_oprn_chp"/>
    <property type="match status" value="1"/>
</dbReference>
<feature type="transmembrane region" description="Helical" evidence="2">
    <location>
        <begin position="74"/>
        <end position="94"/>
    </location>
</feature>
<evidence type="ECO:0000256" key="1">
    <source>
        <dbReference type="SAM" id="MobiDB-lite"/>
    </source>
</evidence>
<gene>
    <name evidence="3" type="ORF">PCC79_09230</name>
</gene>
<protein>
    <submittedName>
        <fullName evidence="3">Trp biosynthesis-associated membrane protein</fullName>
    </submittedName>
</protein>